<proteinExistence type="predicted"/>
<dbReference type="AlphaFoldDB" id="A0A1I7YKX6"/>
<sequence>METTPTDEPTTNLAIFRVAEIKEALLRVADPILCQVLAWLYSPEDSVTFMHDFPDAPPSLEPSHFVGFMTNYIYSTVFDKDRDALVNDIVLKIKAFPEFLHLATVLYHQNFPEYGMRDTPCFFLRTFIDIFRQAYERSLKKSPLKPGMLINFDQPQTICLHENDADMNGYTSFFADKDSMIFSFTARQKDLREKLKDLLPLVGLPREGEFISHTAPNASFGIFEWTTTPFIDRIPSSMERTEMIMAYLECTERFESWLMVHGDRALHQILRGNSQEAIMPRRTELIRAQFGGQIPVPPAGL</sequence>
<keyword evidence="1" id="KW-1185">Reference proteome</keyword>
<evidence type="ECO:0000313" key="1">
    <source>
        <dbReference type="Proteomes" id="UP000095287"/>
    </source>
</evidence>
<name>A0A1I7YKX6_9BILA</name>
<dbReference type="Proteomes" id="UP000095287">
    <property type="component" value="Unplaced"/>
</dbReference>
<protein>
    <submittedName>
        <fullName evidence="2">Similar to</fullName>
    </submittedName>
</protein>
<accession>A0A1I7YKX6</accession>
<reference evidence="2" key="1">
    <citation type="submission" date="2016-11" db="UniProtKB">
        <authorList>
            <consortium name="WormBaseParasite"/>
        </authorList>
    </citation>
    <scope>IDENTIFICATION</scope>
</reference>
<organism evidence="1 2">
    <name type="scientific">Steinernema glaseri</name>
    <dbReference type="NCBI Taxonomy" id="37863"/>
    <lineage>
        <taxon>Eukaryota</taxon>
        <taxon>Metazoa</taxon>
        <taxon>Ecdysozoa</taxon>
        <taxon>Nematoda</taxon>
        <taxon>Chromadorea</taxon>
        <taxon>Rhabditida</taxon>
        <taxon>Tylenchina</taxon>
        <taxon>Panagrolaimomorpha</taxon>
        <taxon>Strongyloidoidea</taxon>
        <taxon>Steinernematidae</taxon>
        <taxon>Steinernema</taxon>
    </lineage>
</organism>
<dbReference type="WBParaSite" id="L893_g17390.t1">
    <property type="protein sequence ID" value="L893_g17390.t1"/>
    <property type="gene ID" value="L893_g17390"/>
</dbReference>
<evidence type="ECO:0000313" key="2">
    <source>
        <dbReference type="WBParaSite" id="L893_g17390.t1"/>
    </source>
</evidence>